<dbReference type="InterPro" id="IPR020556">
    <property type="entry name" value="Amidase_CS"/>
</dbReference>
<dbReference type="GO" id="GO:0003824">
    <property type="term" value="F:catalytic activity"/>
    <property type="evidence" value="ECO:0007669"/>
    <property type="project" value="InterPro"/>
</dbReference>
<dbReference type="NCBIfam" id="NF005686">
    <property type="entry name" value="PRK07486.1"/>
    <property type="match status" value="1"/>
</dbReference>
<keyword evidence="3" id="KW-1185">Reference proteome</keyword>
<feature type="domain" description="Amidase" evidence="1">
    <location>
        <begin position="41"/>
        <end position="466"/>
    </location>
</feature>
<organism evidence="2 3">
    <name type="scientific">Actinomadura physcomitrii</name>
    <dbReference type="NCBI Taxonomy" id="2650748"/>
    <lineage>
        <taxon>Bacteria</taxon>
        <taxon>Bacillati</taxon>
        <taxon>Actinomycetota</taxon>
        <taxon>Actinomycetes</taxon>
        <taxon>Streptosporangiales</taxon>
        <taxon>Thermomonosporaceae</taxon>
        <taxon>Actinomadura</taxon>
    </lineage>
</organism>
<gene>
    <name evidence="2" type="ORF">F8568_026165</name>
</gene>
<dbReference type="Proteomes" id="UP000462055">
    <property type="component" value="Unassembled WGS sequence"/>
</dbReference>
<evidence type="ECO:0000313" key="3">
    <source>
        <dbReference type="Proteomes" id="UP000462055"/>
    </source>
</evidence>
<dbReference type="SUPFAM" id="SSF75304">
    <property type="entry name" value="Amidase signature (AS) enzymes"/>
    <property type="match status" value="1"/>
</dbReference>
<dbReference type="InterPro" id="IPR036928">
    <property type="entry name" value="AS_sf"/>
</dbReference>
<accession>A0A6I4MNH5</accession>
<dbReference type="EMBL" id="WBMS02000022">
    <property type="protein sequence ID" value="MWA03806.1"/>
    <property type="molecule type" value="Genomic_DNA"/>
</dbReference>
<proteinExistence type="predicted"/>
<dbReference type="AlphaFoldDB" id="A0A6I4MNH5"/>
<name>A0A6I4MNH5_9ACTN</name>
<dbReference type="PROSITE" id="PS00571">
    <property type="entry name" value="AMIDASES"/>
    <property type="match status" value="1"/>
</dbReference>
<dbReference type="InterPro" id="IPR000120">
    <property type="entry name" value="Amidase"/>
</dbReference>
<evidence type="ECO:0000259" key="1">
    <source>
        <dbReference type="Pfam" id="PF01425"/>
    </source>
</evidence>
<reference evidence="2" key="1">
    <citation type="submission" date="2019-12" db="EMBL/GenBank/DDBJ databases">
        <title>Actinomadura physcomitrii sp. nov., a novel actinomycete isolated from moss [Physcomitrium sphaericum (Ludw) Fuernr].</title>
        <authorList>
            <person name="Zhuang X."/>
        </authorList>
    </citation>
    <scope>NUCLEOTIDE SEQUENCE [LARGE SCALE GENOMIC DNA]</scope>
    <source>
        <strain evidence="2">LD22</strain>
    </source>
</reference>
<dbReference type="InterPro" id="IPR023631">
    <property type="entry name" value="Amidase_dom"/>
</dbReference>
<sequence>MGAHTAQGRETPLPSEADEICFSSARDIARRLRDRDLSAREVLQAHLDQIERANPHVNAIVTLAAERAADEARAADERLASGAETGPLHGLPVAHKDTHATAGIRTTSGSPIFADHVPDTDELVVERMRAAGAITIGKTNVPEFAAGSHTFNPVFGLTRNPYDPSRSAGGSSGGAAAALACGMHPLADGSDMGGSLRNPASFCNVVGFRPSPGRVPSWPVAAGWSTMSVQGPMARSVADAALLLSVLAGPDPRSPIALETPGSAFDVPLERDMAGVRLAWSPDFGGAVPVDPAVTAVLEPAVKVFTGLGCAVEEACPDLSGADEVFRTLRAWHWDTVLRPLLDERRADFKVSLARNIEEGRTLTAADVGRAEVLHTALFHRVREFFERYDALLVPVSQVPPFDADLEYPEEVAGHAMPDYLEWMRSCFLVSATGSPALSVPAGFAPGGLPVGLQIVGPHRADLAVLRIGHAFEQATGYARRRPPLA</sequence>
<dbReference type="Gene3D" id="3.90.1300.10">
    <property type="entry name" value="Amidase signature (AS) domain"/>
    <property type="match status" value="1"/>
</dbReference>
<evidence type="ECO:0000313" key="2">
    <source>
        <dbReference type="EMBL" id="MWA03806.1"/>
    </source>
</evidence>
<comment type="caution">
    <text evidence="2">The sequence shown here is derived from an EMBL/GenBank/DDBJ whole genome shotgun (WGS) entry which is preliminary data.</text>
</comment>
<dbReference type="PANTHER" id="PTHR11895">
    <property type="entry name" value="TRANSAMIDASE"/>
    <property type="match status" value="1"/>
</dbReference>
<dbReference type="PANTHER" id="PTHR11895:SF76">
    <property type="entry name" value="INDOLEACETAMIDE HYDROLASE"/>
    <property type="match status" value="1"/>
</dbReference>
<protein>
    <submittedName>
        <fullName evidence="2">Amidase</fullName>
    </submittedName>
</protein>
<dbReference type="Pfam" id="PF01425">
    <property type="entry name" value="Amidase"/>
    <property type="match status" value="1"/>
</dbReference>